<accession>A0A167ID44</accession>
<evidence type="ECO:0000313" key="4">
    <source>
        <dbReference type="Proteomes" id="UP000076738"/>
    </source>
</evidence>
<dbReference type="STRING" id="1330018.A0A167ID44"/>
<dbReference type="EMBL" id="KV417309">
    <property type="protein sequence ID" value="KZO92528.1"/>
    <property type="molecule type" value="Genomic_DNA"/>
</dbReference>
<dbReference type="AlphaFoldDB" id="A0A167ID44"/>
<evidence type="ECO:0000259" key="2">
    <source>
        <dbReference type="Pfam" id="PF08718"/>
    </source>
</evidence>
<dbReference type="InterPro" id="IPR036497">
    <property type="entry name" value="GLTP_sf"/>
</dbReference>
<dbReference type="PANTHER" id="PTHR10219:SF25">
    <property type="entry name" value="PLECKSTRIN HOMOLOGY DOMAIN-CONTAINING FAMILY A MEMBER 8"/>
    <property type="match status" value="1"/>
</dbReference>
<dbReference type="GO" id="GO:0005829">
    <property type="term" value="C:cytosol"/>
    <property type="evidence" value="ECO:0007669"/>
    <property type="project" value="TreeGrafter"/>
</dbReference>
<name>A0A167ID44_CALVF</name>
<feature type="domain" description="Glycolipid transfer protein" evidence="2">
    <location>
        <begin position="22"/>
        <end position="161"/>
    </location>
</feature>
<evidence type="ECO:0000313" key="3">
    <source>
        <dbReference type="EMBL" id="KZO92528.1"/>
    </source>
</evidence>
<gene>
    <name evidence="3" type="ORF">CALVIDRAFT_540801</name>
</gene>
<dbReference type="GO" id="GO:0016020">
    <property type="term" value="C:membrane"/>
    <property type="evidence" value="ECO:0007669"/>
    <property type="project" value="TreeGrafter"/>
</dbReference>
<dbReference type="GO" id="GO:1902388">
    <property type="term" value="F:ceramide 1-phosphate transfer activity"/>
    <property type="evidence" value="ECO:0007669"/>
    <property type="project" value="TreeGrafter"/>
</dbReference>
<protein>
    <submittedName>
        <fullName evidence="3">Glycolipid transfer protein</fullName>
    </submittedName>
</protein>
<dbReference type="SUPFAM" id="SSF110004">
    <property type="entry name" value="Glycolipid transfer protein, GLTP"/>
    <property type="match status" value="1"/>
</dbReference>
<dbReference type="FunFam" id="1.10.3520.10:FF:000001">
    <property type="entry name" value="Pleckstrin domain-containing family A member 8"/>
    <property type="match status" value="1"/>
</dbReference>
<dbReference type="PANTHER" id="PTHR10219">
    <property type="entry name" value="GLYCOLIPID TRANSFER PROTEIN-RELATED"/>
    <property type="match status" value="1"/>
</dbReference>
<sequence length="197" mass="22295">MPTYFDTIAMSFENVKIDDDGIDTIQFLQAADALSQMFSLFNSTAFSVVQNDINGNIRKLRERYEATGDKSRTIELLVQNELAEKKHNATQGLLWLNRGLRFTYTGLKHSYDHPDTELSTSFTTAYGATLSKFHNFITRGIFSVAMKACPYRAALLKSLGEPQDRVLTQLDEWLAGLDKLTQRIDKFYAEGNYGKGL</sequence>
<dbReference type="Proteomes" id="UP000076738">
    <property type="component" value="Unassembled WGS sequence"/>
</dbReference>
<keyword evidence="4" id="KW-1185">Reference proteome</keyword>
<evidence type="ECO:0000256" key="1">
    <source>
        <dbReference type="ARBA" id="ARBA00022448"/>
    </source>
</evidence>
<proteinExistence type="predicted"/>
<dbReference type="GO" id="GO:1902387">
    <property type="term" value="F:ceramide 1-phosphate binding"/>
    <property type="evidence" value="ECO:0007669"/>
    <property type="project" value="TreeGrafter"/>
</dbReference>
<organism evidence="3 4">
    <name type="scientific">Calocera viscosa (strain TUFC12733)</name>
    <dbReference type="NCBI Taxonomy" id="1330018"/>
    <lineage>
        <taxon>Eukaryota</taxon>
        <taxon>Fungi</taxon>
        <taxon>Dikarya</taxon>
        <taxon>Basidiomycota</taxon>
        <taxon>Agaricomycotina</taxon>
        <taxon>Dacrymycetes</taxon>
        <taxon>Dacrymycetales</taxon>
        <taxon>Dacrymycetaceae</taxon>
        <taxon>Calocera</taxon>
    </lineage>
</organism>
<reference evidence="3 4" key="1">
    <citation type="journal article" date="2016" name="Mol. Biol. Evol.">
        <title>Comparative Genomics of Early-Diverging Mushroom-Forming Fungi Provides Insights into the Origins of Lignocellulose Decay Capabilities.</title>
        <authorList>
            <person name="Nagy L.G."/>
            <person name="Riley R."/>
            <person name="Tritt A."/>
            <person name="Adam C."/>
            <person name="Daum C."/>
            <person name="Floudas D."/>
            <person name="Sun H."/>
            <person name="Yadav J.S."/>
            <person name="Pangilinan J."/>
            <person name="Larsson K.H."/>
            <person name="Matsuura K."/>
            <person name="Barry K."/>
            <person name="Labutti K."/>
            <person name="Kuo R."/>
            <person name="Ohm R.A."/>
            <person name="Bhattacharya S.S."/>
            <person name="Shirouzu T."/>
            <person name="Yoshinaga Y."/>
            <person name="Martin F.M."/>
            <person name="Grigoriev I.V."/>
            <person name="Hibbett D.S."/>
        </authorList>
    </citation>
    <scope>NUCLEOTIDE SEQUENCE [LARGE SCALE GENOMIC DNA]</scope>
    <source>
        <strain evidence="3 4">TUFC12733</strain>
    </source>
</reference>
<dbReference type="InterPro" id="IPR014830">
    <property type="entry name" value="Glycolipid_transfer_prot_dom"/>
</dbReference>
<dbReference type="Pfam" id="PF08718">
    <property type="entry name" value="GLTP"/>
    <property type="match status" value="1"/>
</dbReference>
<dbReference type="Gene3D" id="1.10.3520.10">
    <property type="entry name" value="Glycolipid transfer protein"/>
    <property type="match status" value="1"/>
</dbReference>
<keyword evidence="1" id="KW-0813">Transport</keyword>
<dbReference type="OrthoDB" id="205255at2759"/>